<dbReference type="AlphaFoldDB" id="A0A0A9YCH8"/>
<dbReference type="EMBL" id="GBHO01012822">
    <property type="protein sequence ID" value="JAG30782.1"/>
    <property type="molecule type" value="Transcribed_RNA"/>
</dbReference>
<keyword evidence="1" id="KW-0240">DNA-directed RNA polymerase</keyword>
<dbReference type="GO" id="GO:0000428">
    <property type="term" value="C:DNA-directed RNA polymerase complex"/>
    <property type="evidence" value="ECO:0007669"/>
    <property type="project" value="UniProtKB-KW"/>
</dbReference>
<feature type="non-terminal residue" evidence="1">
    <location>
        <position position="1"/>
    </location>
</feature>
<evidence type="ECO:0000313" key="1">
    <source>
        <dbReference type="EMBL" id="JAG30782.1"/>
    </source>
</evidence>
<protein>
    <submittedName>
        <fullName evidence="1">DNA-directed RNA polymerase subunit beta</fullName>
    </submittedName>
</protein>
<name>A0A0A9YCH8_LYGHE</name>
<proteinExistence type="predicted"/>
<reference evidence="1" key="2">
    <citation type="submission" date="2014-07" db="EMBL/GenBank/DDBJ databases">
        <authorList>
            <person name="Hull J."/>
        </authorList>
    </citation>
    <scope>NUCLEOTIDE SEQUENCE</scope>
</reference>
<gene>
    <name evidence="1" type="primary">rpoC2_12</name>
    <name evidence="1" type="ORF">CM83_2006</name>
</gene>
<sequence length="133" mass="15943">EMNGRFFKQIFKRIATYQHNSILQRLASGNDITMPEITQQLLEELTTPQTKLNLVQQKILRSQQSQENFRSYVDEIIKFNNILTQYHKREANQKLTGKQSFQKNNPNFNKNFKTAQFHPFIQHQGYPQQFYYP</sequence>
<feature type="non-terminal residue" evidence="1">
    <location>
        <position position="133"/>
    </location>
</feature>
<accession>A0A0A9YCH8</accession>
<reference evidence="1" key="1">
    <citation type="journal article" date="2014" name="PLoS ONE">
        <title>Transcriptome-Based Identification of ABC Transporters in the Western Tarnished Plant Bug Lygus hesperus.</title>
        <authorList>
            <person name="Hull J.J."/>
            <person name="Chaney K."/>
            <person name="Geib S.M."/>
            <person name="Fabrick J.A."/>
            <person name="Brent C.S."/>
            <person name="Walsh D."/>
            <person name="Lavine L.C."/>
        </authorList>
    </citation>
    <scope>NUCLEOTIDE SEQUENCE</scope>
</reference>
<organism evidence="1">
    <name type="scientific">Lygus hesperus</name>
    <name type="common">Western plant bug</name>
    <dbReference type="NCBI Taxonomy" id="30085"/>
    <lineage>
        <taxon>Eukaryota</taxon>
        <taxon>Metazoa</taxon>
        <taxon>Ecdysozoa</taxon>
        <taxon>Arthropoda</taxon>
        <taxon>Hexapoda</taxon>
        <taxon>Insecta</taxon>
        <taxon>Pterygota</taxon>
        <taxon>Neoptera</taxon>
        <taxon>Paraneoptera</taxon>
        <taxon>Hemiptera</taxon>
        <taxon>Heteroptera</taxon>
        <taxon>Panheteroptera</taxon>
        <taxon>Cimicomorpha</taxon>
        <taxon>Miridae</taxon>
        <taxon>Mirini</taxon>
        <taxon>Lygus</taxon>
    </lineage>
</organism>
<keyword evidence="1" id="KW-0804">Transcription</keyword>